<organism evidence="2 3">
    <name type="scientific">Speluncibacter jeojiensis</name>
    <dbReference type="NCBI Taxonomy" id="2710754"/>
    <lineage>
        <taxon>Bacteria</taxon>
        <taxon>Bacillati</taxon>
        <taxon>Actinomycetota</taxon>
        <taxon>Actinomycetes</taxon>
        <taxon>Mycobacteriales</taxon>
        <taxon>Speluncibacteraceae</taxon>
        <taxon>Speluncibacter</taxon>
    </lineage>
</organism>
<feature type="compositionally biased region" description="Basic and acidic residues" evidence="1">
    <location>
        <begin position="109"/>
        <end position="125"/>
    </location>
</feature>
<evidence type="ECO:0000256" key="1">
    <source>
        <dbReference type="SAM" id="MobiDB-lite"/>
    </source>
</evidence>
<dbReference type="Proteomes" id="UP001152755">
    <property type="component" value="Unassembled WGS sequence"/>
</dbReference>
<accession>A0A9X4RJE2</accession>
<proteinExistence type="predicted"/>
<gene>
    <name evidence="2" type="ORF">NVS88_21280</name>
</gene>
<comment type="caution">
    <text evidence="2">The sequence shown here is derived from an EMBL/GenBank/DDBJ whole genome shotgun (WGS) entry which is preliminary data.</text>
</comment>
<protein>
    <submittedName>
        <fullName evidence="2">Uncharacterized protein</fullName>
    </submittedName>
</protein>
<sequence length="131" mass="14407">MQEYDQTAVAGFAMPLEVPTTAANPPQDGDLAVHDNTAAIEAARARHTAHRGPYNPAREARAQDATRDGRNAMLAERSRRETARATQAHAAMLAAGDRTFREGIEATLEADRKRREDEQARRDFLTGHGRS</sequence>
<dbReference type="AlphaFoldDB" id="A0A9X4RJE2"/>
<evidence type="ECO:0000313" key="2">
    <source>
        <dbReference type="EMBL" id="MDG3017091.1"/>
    </source>
</evidence>
<feature type="region of interest" description="Disordered" evidence="1">
    <location>
        <begin position="109"/>
        <end position="131"/>
    </location>
</feature>
<dbReference type="EMBL" id="JANRHA010000023">
    <property type="protein sequence ID" value="MDG3017091.1"/>
    <property type="molecule type" value="Genomic_DNA"/>
</dbReference>
<name>A0A9X4RJE2_9ACTN</name>
<reference evidence="2" key="1">
    <citation type="submission" date="2022-08" db="EMBL/GenBank/DDBJ databases">
        <title>Genome analysis of Corynebacteriales strain.</title>
        <authorList>
            <person name="Lee S.D."/>
        </authorList>
    </citation>
    <scope>NUCLEOTIDE SEQUENCE</scope>
    <source>
        <strain evidence="2">D3-21</strain>
    </source>
</reference>
<feature type="compositionally biased region" description="Basic and acidic residues" evidence="1">
    <location>
        <begin position="58"/>
        <end position="67"/>
    </location>
</feature>
<keyword evidence="3" id="KW-1185">Reference proteome</keyword>
<dbReference type="RefSeq" id="WP_277830379.1">
    <property type="nucleotide sequence ID" value="NZ_JAAIVF010000001.1"/>
</dbReference>
<evidence type="ECO:0000313" key="3">
    <source>
        <dbReference type="Proteomes" id="UP001152755"/>
    </source>
</evidence>
<feature type="region of interest" description="Disordered" evidence="1">
    <location>
        <begin position="44"/>
        <end position="67"/>
    </location>
</feature>